<reference evidence="1 2" key="1">
    <citation type="submission" date="2018-06" db="EMBL/GenBank/DDBJ databases">
        <title>Comparative genomics of Brasilonema spp. strains.</title>
        <authorList>
            <person name="Alvarenga D.O."/>
            <person name="Fiore M.F."/>
            <person name="Varani A.M."/>
        </authorList>
    </citation>
    <scope>NUCLEOTIDE SEQUENCE [LARGE SCALE GENOMIC DNA]</scope>
    <source>
        <strain evidence="1 2">UFV-OR1</strain>
    </source>
</reference>
<dbReference type="EMBL" id="QMEC01000064">
    <property type="protein sequence ID" value="NMF64384.1"/>
    <property type="molecule type" value="Genomic_DNA"/>
</dbReference>
<proteinExistence type="predicted"/>
<evidence type="ECO:0000313" key="1">
    <source>
        <dbReference type="EMBL" id="NMF64384.1"/>
    </source>
</evidence>
<comment type="caution">
    <text evidence="1">The sequence shown here is derived from an EMBL/GenBank/DDBJ whole genome shotgun (WGS) entry which is preliminary data.</text>
</comment>
<dbReference type="RefSeq" id="WP_169265968.1">
    <property type="nucleotide sequence ID" value="NZ_QMEC01000064.1"/>
</dbReference>
<name>A0ABX1M760_9CYAN</name>
<accession>A0ABX1M760</accession>
<organism evidence="1 2">
    <name type="scientific">Brasilonema octagenarum UFV-OR1</name>
    <dbReference type="NCBI Taxonomy" id="417115"/>
    <lineage>
        <taxon>Bacteria</taxon>
        <taxon>Bacillati</taxon>
        <taxon>Cyanobacteriota</taxon>
        <taxon>Cyanophyceae</taxon>
        <taxon>Nostocales</taxon>
        <taxon>Scytonemataceae</taxon>
        <taxon>Brasilonema</taxon>
        <taxon>Octagenarum group</taxon>
    </lineage>
</organism>
<sequence length="73" mass="8037">MLNIGDYAQHQITGQIGQVIGYGHQILHGVYLTTLKVQASNLQGVENHKKFIEDVYSAWIIANPTQGDMALQG</sequence>
<dbReference type="Proteomes" id="UP000762253">
    <property type="component" value="Unassembled WGS sequence"/>
</dbReference>
<protein>
    <submittedName>
        <fullName evidence="1">Uncharacterized protein</fullName>
    </submittedName>
</protein>
<evidence type="ECO:0000313" key="2">
    <source>
        <dbReference type="Proteomes" id="UP000762253"/>
    </source>
</evidence>
<gene>
    <name evidence="1" type="ORF">DP115_17045</name>
</gene>
<keyword evidence="2" id="KW-1185">Reference proteome</keyword>